<protein>
    <submittedName>
        <fullName evidence="1">Uncharacterized protein</fullName>
    </submittedName>
</protein>
<feature type="non-terminal residue" evidence="1">
    <location>
        <position position="1"/>
    </location>
</feature>
<comment type="caution">
    <text evidence="1">The sequence shown here is derived from an EMBL/GenBank/DDBJ whole genome shotgun (WGS) entry which is preliminary data.</text>
</comment>
<accession>A0A0G1VH92</accession>
<sequence length="81" mass="9078">FIFLKTAEKVMNGEIAWLEPKKDPISGSYLVFSAKDSDMERLAGIEPASSPWQGDILPMNHSRGCRGEDSNLNLTLFRRPP</sequence>
<reference evidence="1 2" key="1">
    <citation type="journal article" date="2015" name="Nature">
        <title>rRNA introns, odd ribosomes, and small enigmatic genomes across a large radiation of phyla.</title>
        <authorList>
            <person name="Brown C.T."/>
            <person name="Hug L.A."/>
            <person name="Thomas B.C."/>
            <person name="Sharon I."/>
            <person name="Castelle C.J."/>
            <person name="Singh A."/>
            <person name="Wilkins M.J."/>
            <person name="Williams K.H."/>
            <person name="Banfield J.F."/>
        </authorList>
    </citation>
    <scope>NUCLEOTIDE SEQUENCE [LARGE SCALE GENOMIC DNA]</scope>
</reference>
<evidence type="ECO:0000313" key="1">
    <source>
        <dbReference type="EMBL" id="KKU69415.1"/>
    </source>
</evidence>
<dbReference type="Proteomes" id="UP000034565">
    <property type="component" value="Unassembled WGS sequence"/>
</dbReference>
<dbReference type="AlphaFoldDB" id="A0A0G1VH92"/>
<name>A0A0G1VH92_9BACT</name>
<organism evidence="1 2">
    <name type="scientific">Candidatus Amesbacteria bacterium GW2011_GWA1_47_20</name>
    <dbReference type="NCBI Taxonomy" id="1618354"/>
    <lineage>
        <taxon>Bacteria</taxon>
        <taxon>Candidatus Amesiibacteriota</taxon>
    </lineage>
</organism>
<evidence type="ECO:0000313" key="2">
    <source>
        <dbReference type="Proteomes" id="UP000034565"/>
    </source>
</evidence>
<dbReference type="EMBL" id="LCOA01000013">
    <property type="protein sequence ID" value="KKU69415.1"/>
    <property type="molecule type" value="Genomic_DNA"/>
</dbReference>
<proteinExistence type="predicted"/>
<gene>
    <name evidence="1" type="ORF">UX92_C0013G0020</name>
</gene>